<dbReference type="AlphaFoldDB" id="A0A399IHK9"/>
<organism evidence="1 2">
    <name type="scientific">Clostridium chromiireducens</name>
    <dbReference type="NCBI Taxonomy" id="225345"/>
    <lineage>
        <taxon>Bacteria</taxon>
        <taxon>Bacillati</taxon>
        <taxon>Bacillota</taxon>
        <taxon>Clostridia</taxon>
        <taxon>Eubacteriales</taxon>
        <taxon>Clostridiaceae</taxon>
        <taxon>Clostridium</taxon>
    </lineage>
</organism>
<evidence type="ECO:0000313" key="2">
    <source>
        <dbReference type="Proteomes" id="UP000265930"/>
    </source>
</evidence>
<dbReference type="EMBL" id="QXDJ01000012">
    <property type="protein sequence ID" value="RII31857.1"/>
    <property type="molecule type" value="Genomic_DNA"/>
</dbReference>
<protein>
    <submittedName>
        <fullName evidence="1">Uncharacterized protein</fullName>
    </submittedName>
</protein>
<dbReference type="Proteomes" id="UP000265930">
    <property type="component" value="Unassembled WGS sequence"/>
</dbReference>
<comment type="caution">
    <text evidence="1">The sequence shown here is derived from an EMBL/GenBank/DDBJ whole genome shotgun (WGS) entry which is preliminary data.</text>
</comment>
<sequence length="76" mass="9023">MVKIIEGKNIIIKISPFVTYIILKKCEGNMKNNICNLYKEVDALFIDDIAIELEEYYFDLFLKYKIKWSDNNGYAF</sequence>
<gene>
    <name evidence="1" type="ORF">D2A34_26180</name>
</gene>
<proteinExistence type="predicted"/>
<evidence type="ECO:0000313" key="1">
    <source>
        <dbReference type="EMBL" id="RII31857.1"/>
    </source>
</evidence>
<reference evidence="1 2" key="1">
    <citation type="submission" date="2018-08" db="EMBL/GenBank/DDBJ databases">
        <title>Genome of Clostridium chromiireducens C1, DSM12136.</title>
        <authorList>
            <person name="Xing M."/>
            <person name="Wei Y."/>
            <person name="Ang E.L."/>
            <person name="Zhao H."/>
            <person name="Zhang Y."/>
        </authorList>
    </citation>
    <scope>NUCLEOTIDE SEQUENCE [LARGE SCALE GENOMIC DNA]</scope>
    <source>
        <strain evidence="1 2">C1</strain>
    </source>
</reference>
<name>A0A399IHK9_9CLOT</name>
<accession>A0A399IHK9</accession>